<evidence type="ECO:0000256" key="1">
    <source>
        <dbReference type="ARBA" id="ARBA00004123"/>
    </source>
</evidence>
<keyword evidence="2" id="KW-0539">Nucleus</keyword>
<dbReference type="InterPro" id="IPR039781">
    <property type="entry name" value="Rad21/Rec8-like"/>
</dbReference>
<name>A0AAP0J060_9MAGN</name>
<evidence type="ECO:0000256" key="3">
    <source>
        <dbReference type="SAM" id="MobiDB-lite"/>
    </source>
</evidence>
<dbReference type="Pfam" id="PF04825">
    <property type="entry name" value="Rad21_Rec8_N"/>
    <property type="match status" value="1"/>
</dbReference>
<reference evidence="5 6" key="1">
    <citation type="submission" date="2024-01" db="EMBL/GenBank/DDBJ databases">
        <title>Genome assemblies of Stephania.</title>
        <authorList>
            <person name="Yang L."/>
        </authorList>
    </citation>
    <scope>NUCLEOTIDE SEQUENCE [LARGE SCALE GENOMIC DNA]</scope>
    <source>
        <strain evidence="5">QJT</strain>
        <tissue evidence="5">Leaf</tissue>
    </source>
</reference>
<dbReference type="Proteomes" id="UP001417504">
    <property type="component" value="Unassembled WGS sequence"/>
</dbReference>
<gene>
    <name evidence="5" type="ORF">Sjap_014197</name>
</gene>
<evidence type="ECO:0000256" key="2">
    <source>
        <dbReference type="ARBA" id="ARBA00023242"/>
    </source>
</evidence>
<keyword evidence="6" id="KW-1185">Reference proteome</keyword>
<dbReference type="CDD" id="cd21793">
    <property type="entry name" value="Rad21_Rec8_M_AtSYN1-like"/>
    <property type="match status" value="1"/>
</dbReference>
<proteinExistence type="predicted"/>
<feature type="compositionally biased region" description="Basic and acidic residues" evidence="3">
    <location>
        <begin position="266"/>
        <end position="281"/>
    </location>
</feature>
<comment type="caution">
    <text evidence="5">The sequence shown here is derived from an EMBL/GenBank/DDBJ whole genome shotgun (WGS) entry which is preliminary data.</text>
</comment>
<dbReference type="EMBL" id="JBBNAE010000005">
    <property type="protein sequence ID" value="KAK9124595.1"/>
    <property type="molecule type" value="Genomic_DNA"/>
</dbReference>
<feature type="compositionally biased region" description="Polar residues" evidence="3">
    <location>
        <begin position="220"/>
        <end position="235"/>
    </location>
</feature>
<evidence type="ECO:0000313" key="6">
    <source>
        <dbReference type="Proteomes" id="UP001417504"/>
    </source>
</evidence>
<feature type="region of interest" description="Disordered" evidence="3">
    <location>
        <begin position="373"/>
        <end position="392"/>
    </location>
</feature>
<dbReference type="InterPro" id="IPR006910">
    <property type="entry name" value="Rad21_Rec8_N"/>
</dbReference>
<sequence>MFYSHQLLARKAPLGQIWMAATMHAKINRRKLDRLNLIQICEEILNPSVPMALRLSGILMGGVVIVYERKVKLLFEDVTRLLIEINEAWKVKSLGDPTVLPKGKSMQAKYKAVTLPEIDEHTEIGETEQSVRININSNNNNYFFAFHESAYITMRLDNVEEQFVARENPREEGPALQSFHQAESANITLLDPYDGHPADSSMFDRFERFDIEGDEDPYVNYSNQHENPNVPTSFRPSPPPPPPPQEETYQGDEQFQDQNPQNNAHTPDEPRPDVHQEPRPEKRGRKRRTRNVTMDYEQTIIPNHVYQTWLQNPSDIVSRRGRNNKPKERAVKIAHLMEIPPVALSEFLGSGRNQIHYPAPLLELWMKFMRQKATQDSPPRGNSPPLEPSWSSILMNDNYQHEVPVQDSHSGVGSHPRQISTEKLMSNFDNLNLPELNADFMVPPGSPYVAGMNEKSVPSSASGNRYVSPDPLDPEGLMASGRLNPKRRHSSSIRSGGSLPPLAEEPNFKLRRLSENEAVDEPEMLMETGPTQTPYPVKAQPIDKMTEAIRTQLKMHFETPGALKLSP</sequence>
<protein>
    <recommendedName>
        <fullName evidence="4">Rad21/Rec8-like protein N-terminal domain-containing protein</fullName>
    </recommendedName>
</protein>
<dbReference type="PANTHER" id="PTHR12585">
    <property type="entry name" value="SCC1 / RAD21 FAMILY MEMBER"/>
    <property type="match status" value="1"/>
</dbReference>
<organism evidence="5 6">
    <name type="scientific">Stephania japonica</name>
    <dbReference type="NCBI Taxonomy" id="461633"/>
    <lineage>
        <taxon>Eukaryota</taxon>
        <taxon>Viridiplantae</taxon>
        <taxon>Streptophyta</taxon>
        <taxon>Embryophyta</taxon>
        <taxon>Tracheophyta</taxon>
        <taxon>Spermatophyta</taxon>
        <taxon>Magnoliopsida</taxon>
        <taxon>Ranunculales</taxon>
        <taxon>Menispermaceae</taxon>
        <taxon>Menispermoideae</taxon>
        <taxon>Cissampelideae</taxon>
        <taxon>Stephania</taxon>
    </lineage>
</organism>
<accession>A0AAP0J060</accession>
<dbReference type="AlphaFoldDB" id="A0AAP0J060"/>
<feature type="compositionally biased region" description="Polar residues" evidence="3">
    <location>
        <begin position="456"/>
        <end position="465"/>
    </location>
</feature>
<dbReference type="GO" id="GO:0008278">
    <property type="term" value="C:cohesin complex"/>
    <property type="evidence" value="ECO:0007669"/>
    <property type="project" value="InterPro"/>
</dbReference>
<feature type="region of interest" description="Disordered" evidence="3">
    <location>
        <begin position="455"/>
        <end position="506"/>
    </location>
</feature>
<dbReference type="PANTHER" id="PTHR12585:SF64">
    <property type="entry name" value="SISTER CHROMATID COHESION 1 PROTEIN 1"/>
    <property type="match status" value="1"/>
</dbReference>
<evidence type="ECO:0000313" key="5">
    <source>
        <dbReference type="EMBL" id="KAK9124595.1"/>
    </source>
</evidence>
<feature type="region of interest" description="Disordered" evidence="3">
    <location>
        <begin position="215"/>
        <end position="293"/>
    </location>
</feature>
<feature type="domain" description="Rad21/Rec8-like protein N-terminal" evidence="4">
    <location>
        <begin position="1"/>
        <end position="101"/>
    </location>
</feature>
<comment type="subcellular location">
    <subcellularLocation>
        <location evidence="1">Nucleus</location>
    </subcellularLocation>
</comment>
<feature type="compositionally biased region" description="Pro residues" evidence="3">
    <location>
        <begin position="236"/>
        <end position="245"/>
    </location>
</feature>
<dbReference type="GO" id="GO:0003682">
    <property type="term" value="F:chromatin binding"/>
    <property type="evidence" value="ECO:0007669"/>
    <property type="project" value="TreeGrafter"/>
</dbReference>
<dbReference type="GO" id="GO:0051754">
    <property type="term" value="P:meiotic sister chromatid cohesion, centromeric"/>
    <property type="evidence" value="ECO:0007669"/>
    <property type="project" value="TreeGrafter"/>
</dbReference>
<evidence type="ECO:0000259" key="4">
    <source>
        <dbReference type="Pfam" id="PF04825"/>
    </source>
</evidence>
<dbReference type="GO" id="GO:0005634">
    <property type="term" value="C:nucleus"/>
    <property type="evidence" value="ECO:0007669"/>
    <property type="project" value="UniProtKB-SubCell"/>
</dbReference>
<feature type="compositionally biased region" description="Polar residues" evidence="3">
    <location>
        <begin position="247"/>
        <end position="265"/>
    </location>
</feature>